<dbReference type="Gene3D" id="3.90.950.20">
    <property type="entry name" value="CinA-like"/>
    <property type="match status" value="1"/>
</dbReference>
<keyword evidence="3" id="KW-1185">Reference proteome</keyword>
<dbReference type="SUPFAM" id="SSF142433">
    <property type="entry name" value="CinA-like"/>
    <property type="match status" value="1"/>
</dbReference>
<reference evidence="2 3" key="1">
    <citation type="submission" date="2018-06" db="EMBL/GenBank/DDBJ databases">
        <authorList>
            <consortium name="Pathogen Informatics"/>
            <person name="Doyle S."/>
        </authorList>
    </citation>
    <scope>NUCLEOTIDE SEQUENCE [LARGE SCALE GENOMIC DNA]</scope>
    <source>
        <strain evidence="2 3">NCTC11862</strain>
    </source>
</reference>
<protein>
    <submittedName>
        <fullName evidence="2">Competence-and mitomycin-induced protein</fullName>
    </submittedName>
</protein>
<dbReference type="Proteomes" id="UP000254467">
    <property type="component" value="Unassembled WGS sequence"/>
</dbReference>
<dbReference type="InterPro" id="IPR036653">
    <property type="entry name" value="CinA-like_C"/>
</dbReference>
<dbReference type="NCBIfam" id="TIGR00199">
    <property type="entry name" value="PncC_domain"/>
    <property type="match status" value="1"/>
</dbReference>
<dbReference type="Pfam" id="PF02464">
    <property type="entry name" value="CinA"/>
    <property type="match status" value="1"/>
</dbReference>
<dbReference type="EMBL" id="UFXQ01000001">
    <property type="protein sequence ID" value="STC67988.1"/>
    <property type="molecule type" value="Genomic_DNA"/>
</dbReference>
<accession>A0A376CJX9</accession>
<organism evidence="2 3">
    <name type="scientific">Corynebacterium pilosum</name>
    <dbReference type="NCBI Taxonomy" id="35756"/>
    <lineage>
        <taxon>Bacteria</taxon>
        <taxon>Bacillati</taxon>
        <taxon>Actinomycetota</taxon>
        <taxon>Actinomycetes</taxon>
        <taxon>Mycobacteriales</taxon>
        <taxon>Corynebacteriaceae</taxon>
        <taxon>Corynebacterium</taxon>
    </lineage>
</organism>
<feature type="domain" description="CinA C-terminal" evidence="1">
    <location>
        <begin position="5"/>
        <end position="122"/>
    </location>
</feature>
<evidence type="ECO:0000259" key="1">
    <source>
        <dbReference type="Pfam" id="PF02464"/>
    </source>
</evidence>
<dbReference type="AlphaFoldDB" id="A0A376CJX9"/>
<dbReference type="STRING" id="35756.GCA_001044155_02700"/>
<gene>
    <name evidence="2" type="primary">ygaD</name>
    <name evidence="2" type="ORF">NCTC11862_00020</name>
</gene>
<proteinExistence type="predicted"/>
<dbReference type="RefSeq" id="WP_018581160.1">
    <property type="nucleotide sequence ID" value="NZ_LDYD01000009.1"/>
</dbReference>
<dbReference type="InterPro" id="IPR008136">
    <property type="entry name" value="CinA_C"/>
</dbReference>
<sequence length="183" mass="19086">MPSKAEELVALLNSRGETVSLCESLTAGAACAEIATVPGASAVLRGGLVTYATDLKHSLAGVPESVLDAHGPVAEETARDMARGVRKACDATWGVSLTGVAGPDTQDGHPVGEVYVGVSGPYWTAAWPAAEVVDPARARFVVVETRDTPLHVLSGDRAEIRRSAVDACLEMLVRVIREQKPAS</sequence>
<dbReference type="OrthoDB" id="1253990at2"/>
<evidence type="ECO:0000313" key="2">
    <source>
        <dbReference type="EMBL" id="STC67988.1"/>
    </source>
</evidence>
<evidence type="ECO:0000313" key="3">
    <source>
        <dbReference type="Proteomes" id="UP000254467"/>
    </source>
</evidence>
<name>A0A376CJX9_9CORY</name>